<organism evidence="1 2">
    <name type="scientific">Brachionus plicatilis</name>
    <name type="common">Marine rotifer</name>
    <name type="synonym">Brachionus muelleri</name>
    <dbReference type="NCBI Taxonomy" id="10195"/>
    <lineage>
        <taxon>Eukaryota</taxon>
        <taxon>Metazoa</taxon>
        <taxon>Spiralia</taxon>
        <taxon>Gnathifera</taxon>
        <taxon>Rotifera</taxon>
        <taxon>Eurotatoria</taxon>
        <taxon>Monogononta</taxon>
        <taxon>Pseudotrocha</taxon>
        <taxon>Ploima</taxon>
        <taxon>Brachionidae</taxon>
        <taxon>Brachionus</taxon>
    </lineage>
</organism>
<dbReference type="Proteomes" id="UP000276133">
    <property type="component" value="Unassembled WGS sequence"/>
</dbReference>
<name>A0A3M7Q965_BRAPC</name>
<sequence length="71" mass="8294">MCTVDISFEDEPHHLSIKRIPKLLRNFSLSFNAINFELHAHIKTVQKISAKYQRIFASVYAMYPPGRKNKC</sequence>
<reference evidence="1 2" key="1">
    <citation type="journal article" date="2018" name="Sci. Rep.">
        <title>Genomic signatures of local adaptation to the degree of environmental predictability in rotifers.</title>
        <authorList>
            <person name="Franch-Gras L."/>
            <person name="Hahn C."/>
            <person name="Garcia-Roger E.M."/>
            <person name="Carmona M.J."/>
            <person name="Serra M."/>
            <person name="Gomez A."/>
        </authorList>
    </citation>
    <scope>NUCLEOTIDE SEQUENCE [LARGE SCALE GENOMIC DNA]</scope>
    <source>
        <strain evidence="1">HYR1</strain>
    </source>
</reference>
<dbReference type="EMBL" id="REGN01007019">
    <property type="protein sequence ID" value="RNA07498.1"/>
    <property type="molecule type" value="Genomic_DNA"/>
</dbReference>
<keyword evidence="2" id="KW-1185">Reference proteome</keyword>
<proteinExistence type="predicted"/>
<dbReference type="AlphaFoldDB" id="A0A3M7Q965"/>
<comment type="caution">
    <text evidence="1">The sequence shown here is derived from an EMBL/GenBank/DDBJ whole genome shotgun (WGS) entry which is preliminary data.</text>
</comment>
<evidence type="ECO:0000313" key="1">
    <source>
        <dbReference type="EMBL" id="RNA07498.1"/>
    </source>
</evidence>
<protein>
    <submittedName>
        <fullName evidence="1">Uncharacterized protein</fullName>
    </submittedName>
</protein>
<gene>
    <name evidence="1" type="ORF">BpHYR1_011954</name>
</gene>
<evidence type="ECO:0000313" key="2">
    <source>
        <dbReference type="Proteomes" id="UP000276133"/>
    </source>
</evidence>
<accession>A0A3M7Q965</accession>